<feature type="signal peptide" evidence="2">
    <location>
        <begin position="1"/>
        <end position="22"/>
    </location>
</feature>
<dbReference type="GeneID" id="103515376"/>
<evidence type="ECO:0000313" key="4">
    <source>
        <dbReference type="RefSeq" id="XP_008478540.1"/>
    </source>
</evidence>
<organism evidence="3 4">
    <name type="scientific">Diaphorina citri</name>
    <name type="common">Asian citrus psyllid</name>
    <dbReference type="NCBI Taxonomy" id="121845"/>
    <lineage>
        <taxon>Eukaryota</taxon>
        <taxon>Metazoa</taxon>
        <taxon>Ecdysozoa</taxon>
        <taxon>Arthropoda</taxon>
        <taxon>Hexapoda</taxon>
        <taxon>Insecta</taxon>
        <taxon>Pterygota</taxon>
        <taxon>Neoptera</taxon>
        <taxon>Paraneoptera</taxon>
        <taxon>Hemiptera</taxon>
        <taxon>Sternorrhyncha</taxon>
        <taxon>Psylloidea</taxon>
        <taxon>Psyllidae</taxon>
        <taxon>Diaphorininae</taxon>
        <taxon>Diaphorina</taxon>
    </lineage>
</organism>
<evidence type="ECO:0000256" key="1">
    <source>
        <dbReference type="SAM" id="Coils"/>
    </source>
</evidence>
<feature type="coiled-coil region" evidence="1">
    <location>
        <begin position="264"/>
        <end position="291"/>
    </location>
</feature>
<reference evidence="4" key="1">
    <citation type="submission" date="2025-08" db="UniProtKB">
        <authorList>
            <consortium name="RefSeq"/>
        </authorList>
    </citation>
    <scope>IDENTIFICATION</scope>
</reference>
<dbReference type="PaxDb" id="121845-A0A1S3DBF7"/>
<dbReference type="KEGG" id="dci:103515376"/>
<dbReference type="Proteomes" id="UP000079169">
    <property type="component" value="Unplaced"/>
</dbReference>
<keyword evidence="3" id="KW-1185">Reference proteome</keyword>
<sequence>MDLLRWWAMVVSGTLLLLETFADDNLQDINLSEQVQKFYDTFTANYDDNVHLDRKTLRDLNSQLSEKIKHLQTVRTKRLESIRTSNNKESILKQLEVSCKRMYSNHRSRNIVIVGLRYIQDWHQLCVQLQCFADYLGLTFNETDVVHYEQNRIPARPEFSRLVLTFKKMQMKQAFIMKFRHLLDAFEMELKELGVQRTNPTKLVPPFPNLPGCKIFMQDDIASDDKKLYKALRKVHEKYPQYIHCYIKDSKVYYRLNYRSRPSIVDTMADVQAIENSLERLTQNKSAKYEQLWNKTFRSGTLFPYEMYRFNRSRPRSTFLVYRG</sequence>
<feature type="chain" id="PRO_5010356545" evidence="2">
    <location>
        <begin position="23"/>
        <end position="324"/>
    </location>
</feature>
<keyword evidence="2" id="KW-0732">Signal</keyword>
<evidence type="ECO:0000256" key="2">
    <source>
        <dbReference type="SAM" id="SignalP"/>
    </source>
</evidence>
<evidence type="ECO:0000313" key="3">
    <source>
        <dbReference type="Proteomes" id="UP000079169"/>
    </source>
</evidence>
<dbReference type="AlphaFoldDB" id="A0A1S3DBF7"/>
<protein>
    <submittedName>
        <fullName evidence="4">Uncharacterized protein LOC103515376</fullName>
    </submittedName>
</protein>
<dbReference type="RefSeq" id="XP_008478540.1">
    <property type="nucleotide sequence ID" value="XM_008480318.3"/>
</dbReference>
<name>A0A1S3DBF7_DIACI</name>
<gene>
    <name evidence="4" type="primary">LOC103515376</name>
</gene>
<keyword evidence="1" id="KW-0175">Coiled coil</keyword>
<proteinExistence type="predicted"/>
<accession>A0A1S3DBF7</accession>